<dbReference type="EMBL" id="DWWV01000093">
    <property type="protein sequence ID" value="HJC10624.1"/>
    <property type="molecule type" value="Genomic_DNA"/>
</dbReference>
<evidence type="ECO:0000313" key="2">
    <source>
        <dbReference type="EMBL" id="HJC10624.1"/>
    </source>
</evidence>
<dbReference type="GO" id="GO:0030151">
    <property type="term" value="F:molybdenum ion binding"/>
    <property type="evidence" value="ECO:0007669"/>
    <property type="project" value="InterPro"/>
</dbReference>
<organism evidence="2 3">
    <name type="scientific">Candidatus Blautia merdigallinarum</name>
    <dbReference type="NCBI Taxonomy" id="2838495"/>
    <lineage>
        <taxon>Bacteria</taxon>
        <taxon>Bacillati</taxon>
        <taxon>Bacillota</taxon>
        <taxon>Clostridia</taxon>
        <taxon>Lachnospirales</taxon>
        <taxon>Lachnospiraceae</taxon>
        <taxon>Blautia</taxon>
    </lineage>
</organism>
<reference evidence="2" key="2">
    <citation type="submission" date="2021-04" db="EMBL/GenBank/DDBJ databases">
        <authorList>
            <person name="Gilroy R."/>
        </authorList>
    </citation>
    <scope>NUCLEOTIDE SEQUENCE</scope>
    <source>
        <strain evidence="2">ChiSxjej6B18-287</strain>
    </source>
</reference>
<reference evidence="2" key="1">
    <citation type="journal article" date="2021" name="PeerJ">
        <title>Extensive microbial diversity within the chicken gut microbiome revealed by metagenomics and culture.</title>
        <authorList>
            <person name="Gilroy R."/>
            <person name="Ravi A."/>
            <person name="Getino M."/>
            <person name="Pursley I."/>
            <person name="Horton D.L."/>
            <person name="Alikhan N.F."/>
            <person name="Baker D."/>
            <person name="Gharbi K."/>
            <person name="Hall N."/>
            <person name="Watson M."/>
            <person name="Adriaenssens E.M."/>
            <person name="Foster-Nyarko E."/>
            <person name="Jarju S."/>
            <person name="Secka A."/>
            <person name="Antonio M."/>
            <person name="Oren A."/>
            <person name="Chaudhuri R.R."/>
            <person name="La Ragione R."/>
            <person name="Hildebrand F."/>
            <person name="Pallen M.J."/>
        </authorList>
    </citation>
    <scope>NUCLEOTIDE SEQUENCE</scope>
    <source>
        <strain evidence="2">ChiSxjej6B18-287</strain>
    </source>
</reference>
<proteinExistence type="predicted"/>
<dbReference type="Pfam" id="PF03473">
    <property type="entry name" value="MOSC"/>
    <property type="match status" value="1"/>
</dbReference>
<protein>
    <recommendedName>
        <fullName evidence="1">MOSC domain-containing protein</fullName>
    </recommendedName>
</protein>
<feature type="domain" description="MOSC" evidence="1">
    <location>
        <begin position="64"/>
        <end position="143"/>
    </location>
</feature>
<evidence type="ECO:0000313" key="3">
    <source>
        <dbReference type="Proteomes" id="UP000823893"/>
    </source>
</evidence>
<dbReference type="PANTHER" id="PTHR36930">
    <property type="entry name" value="METAL-SULFUR CLUSTER BIOSYNTHESIS PROTEINS YUAD-RELATED"/>
    <property type="match status" value="1"/>
</dbReference>
<dbReference type="Proteomes" id="UP000823893">
    <property type="component" value="Unassembled WGS sequence"/>
</dbReference>
<dbReference type="GO" id="GO:0003824">
    <property type="term" value="F:catalytic activity"/>
    <property type="evidence" value="ECO:0007669"/>
    <property type="project" value="InterPro"/>
</dbReference>
<dbReference type="PANTHER" id="PTHR36930:SF1">
    <property type="entry name" value="MOSC DOMAIN-CONTAINING PROTEIN"/>
    <property type="match status" value="1"/>
</dbReference>
<dbReference type="AlphaFoldDB" id="A0A9D2N5Q3"/>
<name>A0A9D2N5Q3_9FIRM</name>
<dbReference type="InterPro" id="IPR052716">
    <property type="entry name" value="MOSC_domain"/>
</dbReference>
<dbReference type="GO" id="GO:0030170">
    <property type="term" value="F:pyridoxal phosphate binding"/>
    <property type="evidence" value="ECO:0007669"/>
    <property type="project" value="InterPro"/>
</dbReference>
<dbReference type="SUPFAM" id="SSF50800">
    <property type="entry name" value="PK beta-barrel domain-like"/>
    <property type="match status" value="1"/>
</dbReference>
<accession>A0A9D2N5Q3</accession>
<gene>
    <name evidence="2" type="ORF">H9935_07375</name>
</gene>
<dbReference type="InterPro" id="IPR005302">
    <property type="entry name" value="MoCF_Sase_C"/>
</dbReference>
<dbReference type="InterPro" id="IPR011037">
    <property type="entry name" value="Pyrv_Knase-like_insert_dom_sf"/>
</dbReference>
<comment type="caution">
    <text evidence="2">The sequence shown here is derived from an EMBL/GenBank/DDBJ whole genome shotgun (WGS) entry which is preliminary data.</text>
</comment>
<evidence type="ECO:0000259" key="1">
    <source>
        <dbReference type="Pfam" id="PF03473"/>
    </source>
</evidence>
<sequence>MDEYKKKGKVLEIILYREKGMKGETVLSAFAGEKSGLEGDWHGENQERQVTILPWEAREKESKGFCLNKFKENIRIQGLDISHICTGGQLRIGEVVIQVTDTLKKCYPEICSLAAHGEKCALKEQCIFGKIIQSGTIYAGDEVAILKAK</sequence>
<dbReference type="Gene3D" id="2.40.33.20">
    <property type="entry name" value="PK beta-barrel domain-like"/>
    <property type="match status" value="1"/>
</dbReference>